<dbReference type="InterPro" id="IPR022418">
    <property type="entry name" value="Porphobilinogen_deaminase_C"/>
</dbReference>
<comment type="miscellaneous">
    <text evidence="7">The porphobilinogen subunits are added to the dipyrromethane group.</text>
</comment>
<reference evidence="8 9" key="1">
    <citation type="submission" date="2019-11" db="EMBL/GenBank/DDBJ databases">
        <authorList>
            <person name="Li J."/>
        </authorList>
    </citation>
    <scope>NUCLEOTIDE SEQUENCE [LARGE SCALE GENOMIC DNA]</scope>
    <source>
        <strain evidence="8 9">MF47</strain>
    </source>
</reference>
<proteinExistence type="inferred from homology"/>
<keyword evidence="9" id="KW-1185">Reference proteome</keyword>
<dbReference type="GO" id="GO:0006782">
    <property type="term" value="P:protoporphyrinogen IX biosynthetic process"/>
    <property type="evidence" value="ECO:0007669"/>
    <property type="project" value="UniProtKB-UniRule"/>
</dbReference>
<comment type="similarity">
    <text evidence="2 7">Belongs to the HMBS family.</text>
</comment>
<dbReference type="NCBIfam" id="TIGR00212">
    <property type="entry name" value="hemC"/>
    <property type="match status" value="1"/>
</dbReference>
<keyword evidence="5 7" id="KW-0627">Porphyrin biosynthesis</keyword>
<dbReference type="EMBL" id="CP045737">
    <property type="protein sequence ID" value="QGG42729.1"/>
    <property type="molecule type" value="Genomic_DNA"/>
</dbReference>
<dbReference type="FunFam" id="3.40.190.10:FF:000005">
    <property type="entry name" value="Porphobilinogen deaminase"/>
    <property type="match status" value="1"/>
</dbReference>
<feature type="modified residue" description="S-(dipyrrolylmethanemethyl)cysteine" evidence="7">
    <location>
        <position position="238"/>
    </location>
</feature>
<dbReference type="InterPro" id="IPR022419">
    <property type="entry name" value="Porphobilin_deaminase_cofac_BS"/>
</dbReference>
<sequence>MTALRLGTRASALAVTQSQHIADRLRAETGVEVELVTISTEGDRSTAPLASMGGQGVFVAALREALVRGDVDFAVHSLKDLPTTPDPRLAVAAIPRREDPRDVLVARDGLTLGELPQGARVGTGSPRRQAQLNALGLGVEVVGIRGNVDTRIGKIASGECDGVLLARAGLVRLGRADEATEVIDPLQMLPAPGQGALACECRVDDVATTRLLAQLDDSDTRAAVTAERSLLATLEAGCSAPVGALAEIADGDDGPELWLRAVVGDVSGSPTIRLSATGLPHEAAAVGERLAVEMLAEGADALVAAAAS</sequence>
<dbReference type="InterPro" id="IPR036803">
    <property type="entry name" value="Porphobilinogen_deaminase_C_sf"/>
</dbReference>
<name>A0A5Q2MLK9_9ACTN</name>
<accession>A0A5Q2MLK9</accession>
<dbReference type="Pfam" id="PF01379">
    <property type="entry name" value="Porphobil_deam"/>
    <property type="match status" value="1"/>
</dbReference>
<comment type="function">
    <text evidence="1 7">Tetrapolymerization of the monopyrrole PBG into the hydroxymethylbilane pre-uroporphyrinogen in several discrete steps.</text>
</comment>
<comment type="catalytic activity">
    <reaction evidence="6 7">
        <text>4 porphobilinogen + H2O = hydroxymethylbilane + 4 NH4(+)</text>
        <dbReference type="Rhea" id="RHEA:13185"/>
        <dbReference type="ChEBI" id="CHEBI:15377"/>
        <dbReference type="ChEBI" id="CHEBI:28938"/>
        <dbReference type="ChEBI" id="CHEBI:57845"/>
        <dbReference type="ChEBI" id="CHEBI:58126"/>
        <dbReference type="EC" id="2.5.1.61"/>
    </reaction>
</comment>
<evidence type="ECO:0000313" key="8">
    <source>
        <dbReference type="EMBL" id="QGG42729.1"/>
    </source>
</evidence>
<keyword evidence="4 7" id="KW-0808">Transferase</keyword>
<evidence type="ECO:0000256" key="5">
    <source>
        <dbReference type="ARBA" id="ARBA00023244"/>
    </source>
</evidence>
<dbReference type="GO" id="GO:0005737">
    <property type="term" value="C:cytoplasm"/>
    <property type="evidence" value="ECO:0007669"/>
    <property type="project" value="UniProtKB-UniRule"/>
</dbReference>
<comment type="cofactor">
    <cofactor evidence="7">
        <name>dipyrromethane</name>
        <dbReference type="ChEBI" id="CHEBI:60342"/>
    </cofactor>
    <text evidence="7">Binds 1 dipyrromethane group covalently.</text>
</comment>
<dbReference type="Gene3D" id="3.30.160.40">
    <property type="entry name" value="Porphobilinogen deaminase, C-terminal domain"/>
    <property type="match status" value="1"/>
</dbReference>
<dbReference type="PROSITE" id="PS00533">
    <property type="entry name" value="PORPHOBILINOGEN_DEAM"/>
    <property type="match status" value="1"/>
</dbReference>
<organism evidence="8 9">
    <name type="scientific">Aeromicrobium yanjiei</name>
    <dbReference type="NCBI Taxonomy" id="2662028"/>
    <lineage>
        <taxon>Bacteria</taxon>
        <taxon>Bacillati</taxon>
        <taxon>Actinomycetota</taxon>
        <taxon>Actinomycetes</taxon>
        <taxon>Propionibacteriales</taxon>
        <taxon>Nocardioidaceae</taxon>
        <taxon>Aeromicrobium</taxon>
    </lineage>
</organism>
<dbReference type="PANTHER" id="PTHR11557:SF0">
    <property type="entry name" value="PORPHOBILINOGEN DEAMINASE"/>
    <property type="match status" value="1"/>
</dbReference>
<evidence type="ECO:0000256" key="6">
    <source>
        <dbReference type="ARBA" id="ARBA00048169"/>
    </source>
</evidence>
<dbReference type="InterPro" id="IPR000860">
    <property type="entry name" value="HemC"/>
</dbReference>
<gene>
    <name evidence="7 8" type="primary">hemC</name>
    <name evidence="8" type="ORF">GEV26_15845</name>
</gene>
<dbReference type="SUPFAM" id="SSF53850">
    <property type="entry name" value="Periplasmic binding protein-like II"/>
    <property type="match status" value="1"/>
</dbReference>
<comment type="subunit">
    <text evidence="3 7">Monomer.</text>
</comment>
<dbReference type="GO" id="GO:0004418">
    <property type="term" value="F:hydroxymethylbilane synthase activity"/>
    <property type="evidence" value="ECO:0007669"/>
    <property type="project" value="UniProtKB-UniRule"/>
</dbReference>
<dbReference type="RefSeq" id="WP_153654535.1">
    <property type="nucleotide sequence ID" value="NZ_CP045737.1"/>
</dbReference>
<evidence type="ECO:0000256" key="1">
    <source>
        <dbReference type="ARBA" id="ARBA00002869"/>
    </source>
</evidence>
<evidence type="ECO:0000313" key="9">
    <source>
        <dbReference type="Proteomes" id="UP000392064"/>
    </source>
</evidence>
<evidence type="ECO:0000256" key="2">
    <source>
        <dbReference type="ARBA" id="ARBA00005638"/>
    </source>
</evidence>
<evidence type="ECO:0000256" key="7">
    <source>
        <dbReference type="HAMAP-Rule" id="MF_00260"/>
    </source>
</evidence>
<dbReference type="HAMAP" id="MF_00260">
    <property type="entry name" value="Porphobil_deam"/>
    <property type="match status" value="1"/>
</dbReference>
<evidence type="ECO:0000256" key="4">
    <source>
        <dbReference type="ARBA" id="ARBA00022679"/>
    </source>
</evidence>
<dbReference type="SUPFAM" id="SSF54782">
    <property type="entry name" value="Porphobilinogen deaminase (hydroxymethylbilane synthase), C-terminal domain"/>
    <property type="match status" value="1"/>
</dbReference>
<dbReference type="InterPro" id="IPR022417">
    <property type="entry name" value="Porphobilin_deaminase_N"/>
</dbReference>
<dbReference type="Gene3D" id="3.40.190.10">
    <property type="entry name" value="Periplasmic binding protein-like II"/>
    <property type="match status" value="2"/>
</dbReference>
<dbReference type="EC" id="2.5.1.61" evidence="7"/>
<dbReference type="Pfam" id="PF03900">
    <property type="entry name" value="Porphobil_deamC"/>
    <property type="match status" value="1"/>
</dbReference>
<dbReference type="Proteomes" id="UP000392064">
    <property type="component" value="Chromosome"/>
</dbReference>
<dbReference type="PRINTS" id="PR00151">
    <property type="entry name" value="PORPHBDMNASE"/>
</dbReference>
<dbReference type="PANTHER" id="PTHR11557">
    <property type="entry name" value="PORPHOBILINOGEN DEAMINASE"/>
    <property type="match status" value="1"/>
</dbReference>
<evidence type="ECO:0000256" key="3">
    <source>
        <dbReference type="ARBA" id="ARBA00011245"/>
    </source>
</evidence>
<protein>
    <recommendedName>
        <fullName evidence="7">Porphobilinogen deaminase</fullName>
        <shortName evidence="7">PBG</shortName>
        <ecNumber evidence="7">2.5.1.61</ecNumber>
    </recommendedName>
    <alternativeName>
        <fullName evidence="7">Hydroxymethylbilane synthase</fullName>
        <shortName evidence="7">HMBS</shortName>
    </alternativeName>
    <alternativeName>
        <fullName evidence="7">Pre-uroporphyrinogen synthase</fullName>
    </alternativeName>
</protein>
<dbReference type="KEGG" id="aef:GEV26_15845"/>
<dbReference type="PIRSF" id="PIRSF001438">
    <property type="entry name" value="4pyrrol_synth_OHMeBilane_synth"/>
    <property type="match status" value="1"/>
</dbReference>
<dbReference type="AlphaFoldDB" id="A0A5Q2MLK9"/>